<evidence type="ECO:0000259" key="2">
    <source>
        <dbReference type="Pfam" id="PF00155"/>
    </source>
</evidence>
<evidence type="ECO:0000313" key="3">
    <source>
        <dbReference type="EMBL" id="SDB59818.1"/>
    </source>
</evidence>
<dbReference type="GO" id="GO:0008483">
    <property type="term" value="F:transaminase activity"/>
    <property type="evidence" value="ECO:0007669"/>
    <property type="project" value="UniProtKB-KW"/>
</dbReference>
<dbReference type="STRING" id="617002.SAMN05660653_03055"/>
<organism evidence="3 4">
    <name type="scientific">Desulfonatronum thiosulfatophilum</name>
    <dbReference type="NCBI Taxonomy" id="617002"/>
    <lineage>
        <taxon>Bacteria</taxon>
        <taxon>Pseudomonadati</taxon>
        <taxon>Thermodesulfobacteriota</taxon>
        <taxon>Desulfovibrionia</taxon>
        <taxon>Desulfovibrionales</taxon>
        <taxon>Desulfonatronaceae</taxon>
        <taxon>Desulfonatronum</taxon>
    </lineage>
</organism>
<accession>A0A1G6ER19</accession>
<evidence type="ECO:0000313" key="4">
    <source>
        <dbReference type="Proteomes" id="UP000198771"/>
    </source>
</evidence>
<feature type="domain" description="Aminotransferase class I/classII large" evidence="2">
    <location>
        <begin position="46"/>
        <end position="389"/>
    </location>
</feature>
<dbReference type="GO" id="GO:0030170">
    <property type="term" value="F:pyridoxal phosphate binding"/>
    <property type="evidence" value="ECO:0007669"/>
    <property type="project" value="InterPro"/>
</dbReference>
<dbReference type="SUPFAM" id="SSF53383">
    <property type="entry name" value="PLP-dependent transferases"/>
    <property type="match status" value="1"/>
</dbReference>
<dbReference type="PANTHER" id="PTHR42691:SF1">
    <property type="entry name" value="ASPARTATE AMINOTRANSFERASE YHDR-RELATED"/>
    <property type="match status" value="1"/>
</dbReference>
<keyword evidence="1 3" id="KW-0808">Transferase</keyword>
<keyword evidence="4" id="KW-1185">Reference proteome</keyword>
<gene>
    <name evidence="3" type="ORF">SAMN05660653_03055</name>
</gene>
<dbReference type="AlphaFoldDB" id="A0A1G6ER19"/>
<dbReference type="InterPro" id="IPR015421">
    <property type="entry name" value="PyrdxlP-dep_Trfase_major"/>
</dbReference>
<dbReference type="CDD" id="cd00609">
    <property type="entry name" value="AAT_like"/>
    <property type="match status" value="1"/>
</dbReference>
<keyword evidence="1 3" id="KW-0032">Aminotransferase</keyword>
<dbReference type="NCBIfam" id="NF005305">
    <property type="entry name" value="PRK06836.1"/>
    <property type="match status" value="1"/>
</dbReference>
<reference evidence="3 4" key="1">
    <citation type="submission" date="2016-10" db="EMBL/GenBank/DDBJ databases">
        <authorList>
            <person name="de Groot N.N."/>
        </authorList>
    </citation>
    <scope>NUCLEOTIDE SEQUENCE [LARGE SCALE GENOMIC DNA]</scope>
    <source>
        <strain evidence="3 4">ASO4-2</strain>
    </source>
</reference>
<dbReference type="Gene3D" id="3.40.640.10">
    <property type="entry name" value="Type I PLP-dependent aspartate aminotransferase-like (Major domain)"/>
    <property type="match status" value="1"/>
</dbReference>
<dbReference type="InterPro" id="IPR015422">
    <property type="entry name" value="PyrdxlP-dep_Trfase_small"/>
</dbReference>
<dbReference type="PANTHER" id="PTHR42691">
    <property type="entry name" value="ASPARTATE AMINOTRANSFERASE YHDR-RELATED"/>
    <property type="match status" value="1"/>
</dbReference>
<dbReference type="RefSeq" id="WP_244148787.1">
    <property type="nucleotide sequence ID" value="NZ_FMXO01000021.1"/>
</dbReference>
<dbReference type="InterPro" id="IPR015424">
    <property type="entry name" value="PyrdxlP-dep_Trfase"/>
</dbReference>
<protein>
    <recommendedName>
        <fullName evidence="1">Aminotransferase</fullName>
        <ecNumber evidence="1">2.6.1.-</ecNumber>
    </recommendedName>
</protein>
<sequence length="401" mass="43569">MSETAMNTASALAPQIQAYLQRSSWIRKMFETGAELKARHGADAVCDFSLGNPDLSPPDAVYTALEELARRDQRFGYMPNAGYPEARTALAGYLSDEQGTPVSANDVILTCGAAGALNSFFRAVLEPGDEVLCPAPYFVEYGFYAENHGGVLHPVSTNPDDFSLDMKAMADAINPKSRVLLINSPNNPSGRIYTKEELQALSDLLAARSREFGRTIYLLSDEPYRFLTFDDHQTPSLLPLYPHTVVVSSFSKSLALAGERIGFALVNPAMPGKDELLAGMVLTNRILGFVNAPAVGQRLMQHALGAKVDVQEYARRRSAMAEILEGAGISFFKPQGAFYFFPKAPGGDDVAFVQALQEELILAVPGRGFGTPGYFRLAFCVDETVIRRAGAGFKKAAAKFR</sequence>
<dbReference type="InterPro" id="IPR004839">
    <property type="entry name" value="Aminotransferase_I/II_large"/>
</dbReference>
<dbReference type="EC" id="2.6.1.-" evidence="1"/>
<dbReference type="Proteomes" id="UP000198771">
    <property type="component" value="Unassembled WGS sequence"/>
</dbReference>
<dbReference type="EMBL" id="FMXO01000021">
    <property type="protein sequence ID" value="SDB59818.1"/>
    <property type="molecule type" value="Genomic_DNA"/>
</dbReference>
<dbReference type="Pfam" id="PF00155">
    <property type="entry name" value="Aminotran_1_2"/>
    <property type="match status" value="1"/>
</dbReference>
<dbReference type="Gene3D" id="3.90.1150.10">
    <property type="entry name" value="Aspartate Aminotransferase, domain 1"/>
    <property type="match status" value="1"/>
</dbReference>
<dbReference type="InterPro" id="IPR004838">
    <property type="entry name" value="NHTrfase_class1_PyrdxlP-BS"/>
</dbReference>
<evidence type="ECO:0000256" key="1">
    <source>
        <dbReference type="RuleBase" id="RU000481"/>
    </source>
</evidence>
<name>A0A1G6ER19_9BACT</name>
<proteinExistence type="inferred from homology"/>
<comment type="cofactor">
    <cofactor evidence="1">
        <name>pyridoxal 5'-phosphate</name>
        <dbReference type="ChEBI" id="CHEBI:597326"/>
    </cofactor>
</comment>
<comment type="similarity">
    <text evidence="1">Belongs to the class-I pyridoxal-phosphate-dependent aminotransferase family.</text>
</comment>
<dbReference type="PROSITE" id="PS00105">
    <property type="entry name" value="AA_TRANSFER_CLASS_1"/>
    <property type="match status" value="1"/>
</dbReference>